<dbReference type="InterPro" id="IPR038765">
    <property type="entry name" value="Papain-like_cys_pep_sf"/>
</dbReference>
<dbReference type="InParanoid" id="A0A1S3GBQ0"/>
<dbReference type="SMART" id="SM00460">
    <property type="entry name" value="TGc"/>
    <property type="match status" value="1"/>
</dbReference>
<dbReference type="InterPro" id="IPR001102">
    <property type="entry name" value="Transglutaminase_N"/>
</dbReference>
<protein>
    <submittedName>
        <fullName evidence="4">Protein-glutamine gamma-glutamyltransferase 4</fullName>
    </submittedName>
</protein>
<evidence type="ECO:0000256" key="1">
    <source>
        <dbReference type="ARBA" id="ARBA00005968"/>
    </source>
</evidence>
<evidence type="ECO:0000313" key="4">
    <source>
        <dbReference type="RefSeq" id="XP_012885669.1"/>
    </source>
</evidence>
<dbReference type="Pfam" id="PF01841">
    <property type="entry name" value="Transglut_core"/>
    <property type="match status" value="1"/>
</dbReference>
<evidence type="ECO:0000313" key="3">
    <source>
        <dbReference type="Proteomes" id="UP000081671"/>
    </source>
</evidence>
<dbReference type="CTD" id="7047"/>
<dbReference type="PROSITE" id="PS00547">
    <property type="entry name" value="TRANSGLUTAMINASES"/>
    <property type="match status" value="1"/>
</dbReference>
<gene>
    <name evidence="4" type="primary">Tgm4</name>
</gene>
<dbReference type="Proteomes" id="UP000081671">
    <property type="component" value="Unplaced"/>
</dbReference>
<dbReference type="InterPro" id="IPR014756">
    <property type="entry name" value="Ig_E-set"/>
</dbReference>
<dbReference type="InterPro" id="IPR050779">
    <property type="entry name" value="Transglutaminase"/>
</dbReference>
<dbReference type="InterPro" id="IPR036985">
    <property type="entry name" value="Transglutaminase-like_sf"/>
</dbReference>
<proteinExistence type="inferred from homology"/>
<dbReference type="RefSeq" id="XP_012885669.1">
    <property type="nucleotide sequence ID" value="XM_013030215.1"/>
</dbReference>
<dbReference type="PANTHER" id="PTHR11590">
    <property type="entry name" value="PROTEIN-GLUTAMINE GAMMA-GLUTAMYLTRANSFERASE"/>
    <property type="match status" value="1"/>
</dbReference>
<dbReference type="PANTHER" id="PTHR11590:SF70">
    <property type="entry name" value="PROTEIN-GLUTAMINE GAMMA-GLUTAMYLTRANSFERASE 4"/>
    <property type="match status" value="1"/>
</dbReference>
<dbReference type="InterPro" id="IPR002931">
    <property type="entry name" value="Transglutaminase-like"/>
</dbReference>
<dbReference type="Gene3D" id="2.60.40.10">
    <property type="entry name" value="Immunoglobulins"/>
    <property type="match status" value="1"/>
</dbReference>
<dbReference type="SUPFAM" id="SSF54001">
    <property type="entry name" value="Cysteine proteinases"/>
    <property type="match status" value="1"/>
</dbReference>
<organism evidence="3 4">
    <name type="scientific">Dipodomys ordii</name>
    <name type="common">Ord's kangaroo rat</name>
    <dbReference type="NCBI Taxonomy" id="10020"/>
    <lineage>
        <taxon>Eukaryota</taxon>
        <taxon>Metazoa</taxon>
        <taxon>Chordata</taxon>
        <taxon>Craniata</taxon>
        <taxon>Vertebrata</taxon>
        <taxon>Euteleostomi</taxon>
        <taxon>Mammalia</taxon>
        <taxon>Eutheria</taxon>
        <taxon>Euarchontoglires</taxon>
        <taxon>Glires</taxon>
        <taxon>Rodentia</taxon>
        <taxon>Castorimorpha</taxon>
        <taxon>Heteromyidae</taxon>
        <taxon>Dipodomyinae</taxon>
        <taxon>Dipodomys</taxon>
    </lineage>
</organism>
<keyword evidence="3" id="KW-1185">Reference proteome</keyword>
<dbReference type="InterPro" id="IPR013783">
    <property type="entry name" value="Ig-like_fold"/>
</dbReference>
<dbReference type="AlphaFoldDB" id="A0A1S3GBQ0"/>
<dbReference type="GeneID" id="105996202"/>
<name>A0A1S3GBQ0_DIPOR</name>
<dbReference type="Pfam" id="PF00868">
    <property type="entry name" value="Transglut_N"/>
    <property type="match status" value="1"/>
</dbReference>
<dbReference type="InterPro" id="IPR013808">
    <property type="entry name" value="Transglutaminase_AS"/>
</dbReference>
<dbReference type="Gene3D" id="3.90.260.10">
    <property type="entry name" value="Transglutaminase-like"/>
    <property type="match status" value="1"/>
</dbReference>
<feature type="domain" description="Transglutaminase-like" evidence="2">
    <location>
        <begin position="278"/>
        <end position="371"/>
    </location>
</feature>
<dbReference type="GO" id="GO:0003810">
    <property type="term" value="F:protein-glutamine gamma-glutamyltransferase activity"/>
    <property type="evidence" value="ECO:0007669"/>
    <property type="project" value="TreeGrafter"/>
</dbReference>
<dbReference type="FunFam" id="2.60.40.10:FF:001640">
    <property type="entry name" value="Prostate-specific transglutaminase 4"/>
    <property type="match status" value="1"/>
</dbReference>
<dbReference type="OrthoDB" id="437511at2759"/>
<comment type="similarity">
    <text evidence="1">Belongs to the transglutaminase superfamily. Transglutaminase family.</text>
</comment>
<evidence type="ECO:0000259" key="2">
    <source>
        <dbReference type="SMART" id="SM00460"/>
    </source>
</evidence>
<reference evidence="4" key="1">
    <citation type="submission" date="2025-08" db="UniProtKB">
        <authorList>
            <consortium name="RefSeq"/>
        </authorList>
    </citation>
    <scope>IDENTIFICATION</scope>
    <source>
        <tissue evidence="4">Kidney</tissue>
    </source>
</reference>
<accession>A0A1S3GBQ0</accession>
<dbReference type="KEGG" id="dord:105996202"/>
<sequence length="407" mass="45449">MNAIIGFTAGCSFVNYQGQGSKKELQALRIDFLRKQNTTAHHTDNFQTNKLVLRRGQVFHLRLMLSKSLEPHEQLKLQFAIGPNPSIAKHTLVELNLKMPTASRFEGWKASLTSNTGREVIVAITSAPNSIVGKYEMAVKTGSHTFRVHEDFYLLFNPWCIDDPVFLPDEEERKEYILNDTGYIYMGFAKHIRGKPWNFGQFEKNILSCAIYLLTQSYLKILEMRDPVLVARTMCAMMSSANSNGVLTGNWSGNYAGGTAPHLWSSSVAILQQFHHTKQPVNFGQCWVFSGILTTVLRALGIPARSVTAFESAHDTEKDLTVDIYLNQTGKTIPDLTKDSVWNFHVWTDAWMRRPDLPVGNDGWQALDGTPQEISHGERAAWVGAGALVMSPEESAEGAIGGQRSDL</sequence>
<dbReference type="SUPFAM" id="SSF81296">
    <property type="entry name" value="E set domains"/>
    <property type="match status" value="1"/>
</dbReference>